<protein>
    <submittedName>
        <fullName evidence="5">Uncharacterized protein</fullName>
    </submittedName>
</protein>
<keyword evidence="3" id="KW-0677">Repeat</keyword>
<dbReference type="InterPro" id="IPR051824">
    <property type="entry name" value="LRR_Rcpt-Like_S/T_Kinase"/>
</dbReference>
<sequence length="299" mass="32810">MRIFPRNFAPLAIGILFIFFTTFASGATRLPPDEVEALKEIGEILGKTDWDFSVGADPCTFHRSPIGFEIRSIDLTRNYLSGTIPPEWGSMIKLVNISLLGNRLTGPIPKEFGNISTLGTLKLEFNQLSGPIPRELGSLSLLEKLHLTSNNFTGELPENTLKADHFEKLYNAVGLVATTSLERYQISSRTGIIEGSGLDGSIPPGIGLLTKLSHLRISDLNGFQAPFPSLNNLTSLRTLILRSCNIIGPLPQYLGTMTKLEILLVNIVDLSFNRLSGEIPSSFISLSSIQNMYGYENLI</sequence>
<reference evidence="5" key="1">
    <citation type="submission" date="2019-11" db="EMBL/GenBank/DDBJ databases">
        <authorList>
            <person name="Liu Y."/>
            <person name="Hou J."/>
            <person name="Li T.-Q."/>
            <person name="Guan C.-H."/>
            <person name="Wu X."/>
            <person name="Wu H.-Z."/>
            <person name="Ling F."/>
            <person name="Zhang R."/>
            <person name="Shi X.-G."/>
            <person name="Ren J.-P."/>
            <person name="Chen E.-F."/>
            <person name="Sun J.-M."/>
        </authorList>
    </citation>
    <scope>NUCLEOTIDE SEQUENCE</scope>
    <source>
        <strain evidence="5">Adult_tree_wgs_1</strain>
        <tissue evidence="5">Leaves</tissue>
    </source>
</reference>
<evidence type="ECO:0000256" key="4">
    <source>
        <dbReference type="SAM" id="SignalP"/>
    </source>
</evidence>
<evidence type="ECO:0000313" key="6">
    <source>
        <dbReference type="Proteomes" id="UP000626092"/>
    </source>
</evidence>
<dbReference type="Proteomes" id="UP000626092">
    <property type="component" value="Unassembled WGS sequence"/>
</dbReference>
<evidence type="ECO:0000313" key="5">
    <source>
        <dbReference type="EMBL" id="KAF7112676.1"/>
    </source>
</evidence>
<keyword evidence="4" id="KW-0732">Signal</keyword>
<comment type="subcellular location">
    <subcellularLocation>
        <location evidence="1">Membrane</location>
        <topology evidence="1">Single-pass type I membrane protein</topology>
    </subcellularLocation>
</comment>
<dbReference type="PANTHER" id="PTHR48006">
    <property type="entry name" value="LEUCINE-RICH REPEAT-CONTAINING PROTEIN DDB_G0281931-RELATED"/>
    <property type="match status" value="1"/>
</dbReference>
<accession>A0A834FTI3</accession>
<name>A0A834FTI3_RHOSS</name>
<dbReference type="FunFam" id="3.80.10.10:FF:000383">
    <property type="entry name" value="Leucine-rich repeat receptor protein kinase EMS1"/>
    <property type="match status" value="1"/>
</dbReference>
<dbReference type="InterPro" id="IPR001611">
    <property type="entry name" value="Leu-rich_rpt"/>
</dbReference>
<feature type="signal peptide" evidence="4">
    <location>
        <begin position="1"/>
        <end position="26"/>
    </location>
</feature>
<dbReference type="PANTHER" id="PTHR48006:SF81">
    <property type="entry name" value="PROTEIN KINASE DOMAIN-CONTAINING PROTEIN"/>
    <property type="match status" value="1"/>
</dbReference>
<keyword evidence="2" id="KW-0433">Leucine-rich repeat</keyword>
<dbReference type="InterPro" id="IPR032675">
    <property type="entry name" value="LRR_dom_sf"/>
</dbReference>
<organism evidence="5 6">
    <name type="scientific">Rhododendron simsii</name>
    <name type="common">Sims's rhododendron</name>
    <dbReference type="NCBI Taxonomy" id="118357"/>
    <lineage>
        <taxon>Eukaryota</taxon>
        <taxon>Viridiplantae</taxon>
        <taxon>Streptophyta</taxon>
        <taxon>Embryophyta</taxon>
        <taxon>Tracheophyta</taxon>
        <taxon>Spermatophyta</taxon>
        <taxon>Magnoliopsida</taxon>
        <taxon>eudicotyledons</taxon>
        <taxon>Gunneridae</taxon>
        <taxon>Pentapetalae</taxon>
        <taxon>asterids</taxon>
        <taxon>Ericales</taxon>
        <taxon>Ericaceae</taxon>
        <taxon>Ericoideae</taxon>
        <taxon>Rhodoreae</taxon>
        <taxon>Rhododendron</taxon>
    </lineage>
</organism>
<evidence type="ECO:0000256" key="2">
    <source>
        <dbReference type="ARBA" id="ARBA00022614"/>
    </source>
</evidence>
<dbReference type="GO" id="GO:0016020">
    <property type="term" value="C:membrane"/>
    <property type="evidence" value="ECO:0007669"/>
    <property type="project" value="UniProtKB-SubCell"/>
</dbReference>
<dbReference type="Pfam" id="PF00560">
    <property type="entry name" value="LRR_1"/>
    <property type="match status" value="4"/>
</dbReference>
<evidence type="ECO:0000256" key="3">
    <source>
        <dbReference type="ARBA" id="ARBA00022737"/>
    </source>
</evidence>
<dbReference type="SUPFAM" id="SSF52058">
    <property type="entry name" value="L domain-like"/>
    <property type="match status" value="1"/>
</dbReference>
<feature type="chain" id="PRO_5032859882" evidence="4">
    <location>
        <begin position="27"/>
        <end position="299"/>
    </location>
</feature>
<evidence type="ECO:0000256" key="1">
    <source>
        <dbReference type="ARBA" id="ARBA00004479"/>
    </source>
</evidence>
<keyword evidence="6" id="KW-1185">Reference proteome</keyword>
<dbReference type="AlphaFoldDB" id="A0A834FTI3"/>
<gene>
    <name evidence="5" type="ORF">RHSIM_RhsimUnG0207000</name>
</gene>
<comment type="caution">
    <text evidence="5">The sequence shown here is derived from an EMBL/GenBank/DDBJ whole genome shotgun (WGS) entry which is preliminary data.</text>
</comment>
<dbReference type="Gene3D" id="3.80.10.10">
    <property type="entry name" value="Ribonuclease Inhibitor"/>
    <property type="match status" value="2"/>
</dbReference>
<dbReference type="OrthoDB" id="1897577at2759"/>
<proteinExistence type="predicted"/>
<dbReference type="EMBL" id="WJXA01000453">
    <property type="protein sequence ID" value="KAF7112676.1"/>
    <property type="molecule type" value="Genomic_DNA"/>
</dbReference>